<dbReference type="CDD" id="cd06257">
    <property type="entry name" value="DnaJ"/>
    <property type="match status" value="1"/>
</dbReference>
<comment type="caution">
    <text evidence="8">The sequence shown here is derived from an EMBL/GenBank/DDBJ whole genome shotgun (WGS) entry which is preliminary data.</text>
</comment>
<dbReference type="Proteomes" id="UP001473302">
    <property type="component" value="Unassembled WGS sequence"/>
</dbReference>
<evidence type="ECO:0000313" key="8">
    <source>
        <dbReference type="EMBL" id="GAA5813953.1"/>
    </source>
</evidence>
<dbReference type="Gene3D" id="1.10.287.110">
    <property type="entry name" value="DnaJ domain"/>
    <property type="match status" value="1"/>
</dbReference>
<dbReference type="InterPro" id="IPR051727">
    <property type="entry name" value="DnaJ_C3_Co-chaperones"/>
</dbReference>
<feature type="chain" id="PRO_5046415517" description="J domain-containing protein" evidence="6">
    <location>
        <begin position="23"/>
        <end position="520"/>
    </location>
</feature>
<dbReference type="Gene3D" id="1.25.40.10">
    <property type="entry name" value="Tetratricopeptide repeat domain"/>
    <property type="match status" value="1"/>
</dbReference>
<dbReference type="Pfam" id="PF14559">
    <property type="entry name" value="TPR_19"/>
    <property type="match status" value="1"/>
</dbReference>
<feature type="repeat" description="TPR" evidence="4">
    <location>
        <begin position="60"/>
        <end position="93"/>
    </location>
</feature>
<name>A0ABP9Z4C3_9FUNG</name>
<dbReference type="PANTHER" id="PTHR44140">
    <property type="entry name" value="LD25575P"/>
    <property type="match status" value="1"/>
</dbReference>
<feature type="signal peptide" evidence="6">
    <location>
        <begin position="1"/>
        <end position="22"/>
    </location>
</feature>
<feature type="domain" description="J" evidence="7">
    <location>
        <begin position="405"/>
        <end position="473"/>
    </location>
</feature>
<evidence type="ECO:0000256" key="6">
    <source>
        <dbReference type="SAM" id="SignalP"/>
    </source>
</evidence>
<organism evidence="8 9">
    <name type="scientific">Mucor flavus</name>
    <dbReference type="NCBI Taxonomy" id="439312"/>
    <lineage>
        <taxon>Eukaryota</taxon>
        <taxon>Fungi</taxon>
        <taxon>Fungi incertae sedis</taxon>
        <taxon>Mucoromycota</taxon>
        <taxon>Mucoromycotina</taxon>
        <taxon>Mucoromycetes</taxon>
        <taxon>Mucorales</taxon>
        <taxon>Mucorineae</taxon>
        <taxon>Mucoraceae</taxon>
        <taxon>Mucor</taxon>
    </lineage>
</organism>
<evidence type="ECO:0000259" key="7">
    <source>
        <dbReference type="PROSITE" id="PS50076"/>
    </source>
</evidence>
<dbReference type="PROSITE" id="PS50076">
    <property type="entry name" value="DNAJ_2"/>
    <property type="match status" value="1"/>
</dbReference>
<evidence type="ECO:0000256" key="4">
    <source>
        <dbReference type="PROSITE-ProRule" id="PRU00339"/>
    </source>
</evidence>
<dbReference type="Pfam" id="PF13432">
    <property type="entry name" value="TPR_16"/>
    <property type="match status" value="1"/>
</dbReference>
<dbReference type="SUPFAM" id="SSF46565">
    <property type="entry name" value="Chaperone J-domain"/>
    <property type="match status" value="1"/>
</dbReference>
<feature type="region of interest" description="Disordered" evidence="5">
    <location>
        <begin position="471"/>
        <end position="494"/>
    </location>
</feature>
<gene>
    <name evidence="8" type="ORF">MFLAVUS_007443</name>
</gene>
<evidence type="ECO:0000313" key="9">
    <source>
        <dbReference type="Proteomes" id="UP001473302"/>
    </source>
</evidence>
<dbReference type="PRINTS" id="PR00625">
    <property type="entry name" value="JDOMAIN"/>
</dbReference>
<reference evidence="8 9" key="1">
    <citation type="submission" date="2024-04" db="EMBL/GenBank/DDBJ databases">
        <title>genome sequences of Mucor flavus KT1a and Helicostylum pulchrum KT1b strains isolated from the surface of a dry-aged beef.</title>
        <authorList>
            <person name="Toyotome T."/>
            <person name="Hosono M."/>
            <person name="Torimaru M."/>
            <person name="Fukuda K."/>
            <person name="Mikami N."/>
        </authorList>
    </citation>
    <scope>NUCLEOTIDE SEQUENCE [LARGE SCALE GENOMIC DNA]</scope>
    <source>
        <strain evidence="8 9">KT1a</strain>
    </source>
</reference>
<keyword evidence="2 6" id="KW-0732">Signal</keyword>
<evidence type="ECO:0000256" key="5">
    <source>
        <dbReference type="SAM" id="MobiDB-lite"/>
    </source>
</evidence>
<evidence type="ECO:0000256" key="1">
    <source>
        <dbReference type="ARBA" id="ARBA00004240"/>
    </source>
</evidence>
<dbReference type="PROSITE" id="PS50005">
    <property type="entry name" value="TPR"/>
    <property type="match status" value="4"/>
</dbReference>
<dbReference type="InterPro" id="IPR001623">
    <property type="entry name" value="DnaJ_domain"/>
</dbReference>
<proteinExistence type="predicted"/>
<feature type="repeat" description="TPR" evidence="4">
    <location>
        <begin position="94"/>
        <end position="127"/>
    </location>
</feature>
<dbReference type="SMART" id="SM00271">
    <property type="entry name" value="DnaJ"/>
    <property type="match status" value="1"/>
</dbReference>
<keyword evidence="3" id="KW-0256">Endoplasmic reticulum</keyword>
<protein>
    <recommendedName>
        <fullName evidence="7">J domain-containing protein</fullName>
    </recommendedName>
</protein>
<feature type="repeat" description="TPR" evidence="4">
    <location>
        <begin position="174"/>
        <end position="207"/>
    </location>
</feature>
<keyword evidence="9" id="KW-1185">Reference proteome</keyword>
<dbReference type="EMBL" id="BAABUK010000019">
    <property type="protein sequence ID" value="GAA5813953.1"/>
    <property type="molecule type" value="Genomic_DNA"/>
</dbReference>
<dbReference type="SMART" id="SM00028">
    <property type="entry name" value="TPR"/>
    <property type="match status" value="7"/>
</dbReference>
<evidence type="ECO:0000256" key="2">
    <source>
        <dbReference type="ARBA" id="ARBA00022729"/>
    </source>
</evidence>
<dbReference type="InterPro" id="IPR036869">
    <property type="entry name" value="J_dom_sf"/>
</dbReference>
<feature type="repeat" description="TPR" evidence="4">
    <location>
        <begin position="26"/>
        <end position="59"/>
    </location>
</feature>
<comment type="subcellular location">
    <subcellularLocation>
        <location evidence="1">Endoplasmic reticulum</location>
    </subcellularLocation>
</comment>
<dbReference type="PANTHER" id="PTHR44140:SF2">
    <property type="entry name" value="LD25575P"/>
    <property type="match status" value="1"/>
</dbReference>
<dbReference type="SUPFAM" id="SSF48452">
    <property type="entry name" value="TPR-like"/>
    <property type="match status" value="2"/>
</dbReference>
<evidence type="ECO:0000256" key="3">
    <source>
        <dbReference type="ARBA" id="ARBA00022824"/>
    </source>
</evidence>
<keyword evidence="4" id="KW-0802">TPR repeat</keyword>
<dbReference type="Pfam" id="PF00226">
    <property type="entry name" value="DnaJ"/>
    <property type="match status" value="1"/>
</dbReference>
<sequence length="520" mass="59049">MKQNGYILACVLPFLLPYSVFCDKSTQQHLAEGGAYLTSGEFNNALTSFDAAIRSEPDNYLTYFKRATAYLSLGRNHAAAQDFSTILSLKPDFDQALMQRARIYIKEGNFESAIQDLKRYLNNRPTDKEAQNTLKEIELAKVAMQQAEIEKENQNYDACISLCSTVSRISPLLAKARLMRAQCHVAKGEIDEAAGDFARVAQLNPSDPEILILLSKINFYALNEPQGALTHIKQCLHYDPEQKECKKLFRRIKKLSKELTKIETDVELKKYATAANYLIGTANRQGLLKDIDADFEELEKLLNSPGKIPKKLHLTCYQLACKLYAEQKEKDDDKIEKWCSMALSIDQDNIDALSYRGQVLLNRKEFEAAVRDLERANELSNSHDSRIRQLLQQAQQKLKLSRKKDYYKLLDVSPNADSSEIKKAYRKKAHQWHPDKYSGDLEKDQVETKMAEINQAYEVLSDADKRQQYDNGFDPYDTDQGNNGGGGQPFQHQQGGFNFQNGFPFGGGFPGGGHSFKMHF</sequence>
<accession>A0ABP9Z4C3</accession>
<dbReference type="InterPro" id="IPR011990">
    <property type="entry name" value="TPR-like_helical_dom_sf"/>
</dbReference>
<dbReference type="InterPro" id="IPR019734">
    <property type="entry name" value="TPR_rpt"/>
</dbReference>